<dbReference type="EC" id="3.2.1.21" evidence="2"/>
<gene>
    <name evidence="9" type="ORF">GCM10009809_03860</name>
</gene>
<reference evidence="9 10" key="1">
    <citation type="journal article" date="2019" name="Int. J. Syst. Evol. Microbiol.">
        <title>The Global Catalogue of Microorganisms (GCM) 10K type strain sequencing project: providing services to taxonomists for standard genome sequencing and annotation.</title>
        <authorList>
            <consortium name="The Broad Institute Genomics Platform"/>
            <consortium name="The Broad Institute Genome Sequencing Center for Infectious Disease"/>
            <person name="Wu L."/>
            <person name="Ma J."/>
        </authorList>
    </citation>
    <scope>NUCLEOTIDE SEQUENCE [LARGE SCALE GENOMIC DNA]</scope>
    <source>
        <strain evidence="9 10">JCM 15589</strain>
    </source>
</reference>
<keyword evidence="3 7" id="KW-0378">Hydrolase</keyword>
<dbReference type="PANTHER" id="PTHR10353:SF36">
    <property type="entry name" value="LP05116P"/>
    <property type="match status" value="1"/>
</dbReference>
<dbReference type="Gene3D" id="3.20.20.80">
    <property type="entry name" value="Glycosidases"/>
    <property type="match status" value="1"/>
</dbReference>
<evidence type="ECO:0000256" key="2">
    <source>
        <dbReference type="ARBA" id="ARBA00012744"/>
    </source>
</evidence>
<evidence type="ECO:0000256" key="7">
    <source>
        <dbReference type="RuleBase" id="RU004468"/>
    </source>
</evidence>
<dbReference type="InterPro" id="IPR017853">
    <property type="entry name" value="GH"/>
</dbReference>
<keyword evidence="4 7" id="KW-0326">Glycosidase</keyword>
<proteinExistence type="inferred from homology"/>
<evidence type="ECO:0000256" key="3">
    <source>
        <dbReference type="ARBA" id="ARBA00022801"/>
    </source>
</evidence>
<accession>A0ABN2ISF0</accession>
<dbReference type="Pfam" id="PF00232">
    <property type="entry name" value="Glyco_hydro_1"/>
    <property type="match status" value="1"/>
</dbReference>
<organism evidence="9 10">
    <name type="scientific">Isoptericola hypogeus</name>
    <dbReference type="NCBI Taxonomy" id="300179"/>
    <lineage>
        <taxon>Bacteria</taxon>
        <taxon>Bacillati</taxon>
        <taxon>Actinomycetota</taxon>
        <taxon>Actinomycetes</taxon>
        <taxon>Micrococcales</taxon>
        <taxon>Promicromonosporaceae</taxon>
        <taxon>Isoptericola</taxon>
    </lineage>
</organism>
<comment type="caution">
    <text evidence="9">The sequence shown here is derived from an EMBL/GenBank/DDBJ whole genome shotgun (WGS) entry which is preliminary data.</text>
</comment>
<evidence type="ECO:0000256" key="5">
    <source>
        <dbReference type="PROSITE-ProRule" id="PRU10055"/>
    </source>
</evidence>
<evidence type="ECO:0000313" key="10">
    <source>
        <dbReference type="Proteomes" id="UP001501138"/>
    </source>
</evidence>
<feature type="region of interest" description="Disordered" evidence="8">
    <location>
        <begin position="337"/>
        <end position="356"/>
    </location>
</feature>
<feature type="active site" description="Nucleophile" evidence="5">
    <location>
        <position position="419"/>
    </location>
</feature>
<evidence type="ECO:0000256" key="1">
    <source>
        <dbReference type="ARBA" id="ARBA00010838"/>
    </source>
</evidence>
<evidence type="ECO:0000256" key="6">
    <source>
        <dbReference type="RuleBase" id="RU003690"/>
    </source>
</evidence>
<dbReference type="SUPFAM" id="SSF51445">
    <property type="entry name" value="(Trans)glycosidases"/>
    <property type="match status" value="1"/>
</dbReference>
<dbReference type="PANTHER" id="PTHR10353">
    <property type="entry name" value="GLYCOSYL HYDROLASE"/>
    <property type="match status" value="1"/>
</dbReference>
<name>A0ABN2ISF0_9MICO</name>
<evidence type="ECO:0000313" key="9">
    <source>
        <dbReference type="EMBL" id="GAA1710710.1"/>
    </source>
</evidence>
<dbReference type="PRINTS" id="PR00131">
    <property type="entry name" value="GLHYDRLASE1"/>
</dbReference>
<evidence type="ECO:0000256" key="4">
    <source>
        <dbReference type="ARBA" id="ARBA00023295"/>
    </source>
</evidence>
<dbReference type="PROSITE" id="PS00653">
    <property type="entry name" value="GLYCOSYL_HYDROL_F1_2"/>
    <property type="match status" value="1"/>
</dbReference>
<keyword evidence="10" id="KW-1185">Reference proteome</keyword>
<protein>
    <recommendedName>
        <fullName evidence="2">beta-glucosidase</fullName>
        <ecNumber evidence="2">3.2.1.21</ecNumber>
    </recommendedName>
</protein>
<dbReference type="InterPro" id="IPR033132">
    <property type="entry name" value="GH_1_N_CS"/>
</dbReference>
<comment type="similarity">
    <text evidence="1 6">Belongs to the glycosyl hydrolase 1 family.</text>
</comment>
<evidence type="ECO:0000256" key="8">
    <source>
        <dbReference type="SAM" id="MobiDB-lite"/>
    </source>
</evidence>
<dbReference type="PROSITE" id="PS00572">
    <property type="entry name" value="GLYCOSYL_HYDROL_F1_1"/>
    <property type="match status" value="1"/>
</dbReference>
<dbReference type="Proteomes" id="UP001501138">
    <property type="component" value="Unassembled WGS sequence"/>
</dbReference>
<dbReference type="EMBL" id="BAAAPM010000002">
    <property type="protein sequence ID" value="GAA1710710.1"/>
    <property type="molecule type" value="Genomic_DNA"/>
</dbReference>
<dbReference type="InterPro" id="IPR001360">
    <property type="entry name" value="Glyco_hydro_1"/>
</dbReference>
<sequence>MSLVIPGPGAHVPAPGTPVPFVPTAPLAAPTPSSSGPVAFPDGFLWGTATAAYQIEGAGAEGGRRDSIWDAFCRIPGAVRDGDDGMVACDHYHRYRDDVALMKGLNLDTYRFSTSWARVVPDGRTVNREGLDFYSRLVDELLGAGILPWLTLYHWDLPQALEERGGWPERDTAYRFADYAVTMHEALGDRVGVWTTLNEPWCSAFLGYTSGAHAPGRKSPEAGLAAAHHLMLGHGLATSALRELAPEATLGITLNFTVSDPVDPTDPADVDAARRDDGMFNRIFLDPILRGAYPADILDDVAHLGLADLVLPGDLELISTPIDVLGVNYYNGGAVSARPQHAGGGAPEGTAGPDGAREDTVLWETRSPNPVPDGIHHHSRGLPTTDMGWEVQPEGLTRLLVRLQQDYAGPRDTALFVTENGAAYPDAVQADGSVDDQDRLEFVDAHLRAVKDAIDAGADVRGYFAWSLMDNFEWALGYAKRFGLVHVDYGTQERTVKASGRWYAGVARDNALPARPAARE</sequence>
<dbReference type="InterPro" id="IPR018120">
    <property type="entry name" value="Glyco_hydro_1_AS"/>
</dbReference>
<dbReference type="RefSeq" id="WP_344245093.1">
    <property type="nucleotide sequence ID" value="NZ_BAAAPM010000002.1"/>
</dbReference>